<evidence type="ECO:0000313" key="2">
    <source>
        <dbReference type="Proteomes" id="UP000653904"/>
    </source>
</evidence>
<accession>A0AAW3X6N3</accession>
<dbReference type="Proteomes" id="UP000653904">
    <property type="component" value="Unassembled WGS sequence"/>
</dbReference>
<dbReference type="RefSeq" id="WP_182457250.1">
    <property type="nucleotide sequence ID" value="NZ_JACOOW010000011.1"/>
</dbReference>
<sequence length="56" mass="6675">MLEVIGVNVSDDVKNYVMDEHLDWIKLEKHLDEDCVLPMNVFRQMIEKLQNQEQNS</sequence>
<dbReference type="AlphaFoldDB" id="A0AAW3X6N3"/>
<organism evidence="1 2">
    <name type="scientific">Clostridium segne</name>
    <dbReference type="NCBI Taxonomy" id="2763038"/>
    <lineage>
        <taxon>Bacteria</taxon>
        <taxon>Bacillati</taxon>
        <taxon>Bacillota</taxon>
        <taxon>Clostridia</taxon>
        <taxon>Eubacteriales</taxon>
        <taxon>Clostridiaceae</taxon>
        <taxon>Clostridium</taxon>
    </lineage>
</organism>
<name>A0AAW3X6N3_9CLOT</name>
<keyword evidence="2" id="KW-1185">Reference proteome</keyword>
<proteinExistence type="predicted"/>
<dbReference type="EMBL" id="JACOOW010000011">
    <property type="protein sequence ID" value="MBC5657115.1"/>
    <property type="molecule type" value="Genomic_DNA"/>
</dbReference>
<reference evidence="1 2" key="1">
    <citation type="submission" date="2020-08" db="EMBL/GenBank/DDBJ databases">
        <title>Genome public.</title>
        <authorList>
            <person name="Liu C."/>
            <person name="Sun Q."/>
        </authorList>
    </citation>
    <scope>NUCLEOTIDE SEQUENCE [LARGE SCALE GENOMIC DNA]</scope>
    <source>
        <strain evidence="1 2">BX14</strain>
    </source>
</reference>
<evidence type="ECO:0000313" key="1">
    <source>
        <dbReference type="EMBL" id="MBC5657115.1"/>
    </source>
</evidence>
<comment type="caution">
    <text evidence="1">The sequence shown here is derived from an EMBL/GenBank/DDBJ whole genome shotgun (WGS) entry which is preliminary data.</text>
</comment>
<protein>
    <submittedName>
        <fullName evidence="1">Uncharacterized protein</fullName>
    </submittedName>
</protein>
<gene>
    <name evidence="1" type="ORF">H8S19_08600</name>
</gene>